<name>A0ABW4IKE6_9ACTN</name>
<organism evidence="2 3">
    <name type="scientific">Streptomyces caeni</name>
    <dbReference type="NCBI Taxonomy" id="2307231"/>
    <lineage>
        <taxon>Bacteria</taxon>
        <taxon>Bacillati</taxon>
        <taxon>Actinomycetota</taxon>
        <taxon>Actinomycetes</taxon>
        <taxon>Kitasatosporales</taxon>
        <taxon>Streptomycetaceae</taxon>
        <taxon>Streptomyces</taxon>
    </lineage>
</organism>
<feature type="region of interest" description="Disordered" evidence="1">
    <location>
        <begin position="1"/>
        <end position="37"/>
    </location>
</feature>
<accession>A0ABW4IKE6</accession>
<keyword evidence="3" id="KW-1185">Reference proteome</keyword>
<evidence type="ECO:0000313" key="2">
    <source>
        <dbReference type="EMBL" id="MFD1657779.1"/>
    </source>
</evidence>
<feature type="compositionally biased region" description="Basic and acidic residues" evidence="1">
    <location>
        <begin position="23"/>
        <end position="34"/>
    </location>
</feature>
<dbReference type="EMBL" id="JBHUDX010000013">
    <property type="protein sequence ID" value="MFD1657779.1"/>
    <property type="molecule type" value="Genomic_DNA"/>
</dbReference>
<gene>
    <name evidence="2" type="ORF">ACFSL4_05975</name>
</gene>
<protein>
    <submittedName>
        <fullName evidence="2">Uncharacterized protein</fullName>
    </submittedName>
</protein>
<reference evidence="3" key="1">
    <citation type="journal article" date="2019" name="Int. J. Syst. Evol. Microbiol.">
        <title>The Global Catalogue of Microorganisms (GCM) 10K type strain sequencing project: providing services to taxonomists for standard genome sequencing and annotation.</title>
        <authorList>
            <consortium name="The Broad Institute Genomics Platform"/>
            <consortium name="The Broad Institute Genome Sequencing Center for Infectious Disease"/>
            <person name="Wu L."/>
            <person name="Ma J."/>
        </authorList>
    </citation>
    <scope>NUCLEOTIDE SEQUENCE [LARGE SCALE GENOMIC DNA]</scope>
    <source>
        <strain evidence="3">CGMCC 1.12470</strain>
    </source>
</reference>
<proteinExistence type="predicted"/>
<evidence type="ECO:0000313" key="3">
    <source>
        <dbReference type="Proteomes" id="UP001597261"/>
    </source>
</evidence>
<comment type="caution">
    <text evidence="2">The sequence shown here is derived from an EMBL/GenBank/DDBJ whole genome shotgun (WGS) entry which is preliminary data.</text>
</comment>
<dbReference type="RefSeq" id="WP_381079268.1">
    <property type="nucleotide sequence ID" value="NZ_JBHUDX010000013.1"/>
</dbReference>
<dbReference type="Proteomes" id="UP001597261">
    <property type="component" value="Unassembled WGS sequence"/>
</dbReference>
<feature type="compositionally biased region" description="Basic and acidic residues" evidence="1">
    <location>
        <begin position="1"/>
        <end position="13"/>
    </location>
</feature>
<sequence>MRGNVEKADETRRVKPSQRRFLRHDADSPGEKSRQGRYQVIQLCSPLGLCPGRERA</sequence>
<evidence type="ECO:0000256" key="1">
    <source>
        <dbReference type="SAM" id="MobiDB-lite"/>
    </source>
</evidence>